<protein>
    <submittedName>
        <fullName evidence="2">Dihem cytochrome c</fullName>
    </submittedName>
</protein>
<accession>K6FJ51</accession>
<evidence type="ECO:0000313" key="3">
    <source>
        <dbReference type="Proteomes" id="UP000006272"/>
    </source>
</evidence>
<feature type="chain" id="PRO_5003891168" evidence="1">
    <location>
        <begin position="26"/>
        <end position="192"/>
    </location>
</feature>
<keyword evidence="1" id="KW-0732">Signal</keyword>
<dbReference type="Proteomes" id="UP000006272">
    <property type="component" value="Unassembled WGS sequence"/>
</dbReference>
<organism evidence="2 3">
    <name type="scientific">Solidesulfovibrio magneticus str. Maddingley MBC34</name>
    <dbReference type="NCBI Taxonomy" id="1206767"/>
    <lineage>
        <taxon>Bacteria</taxon>
        <taxon>Pseudomonadati</taxon>
        <taxon>Thermodesulfobacteriota</taxon>
        <taxon>Desulfovibrionia</taxon>
        <taxon>Desulfovibrionales</taxon>
        <taxon>Desulfovibrionaceae</taxon>
        <taxon>Solidesulfovibrio</taxon>
    </lineage>
</organism>
<reference evidence="2 3" key="1">
    <citation type="submission" date="2012-07" db="EMBL/GenBank/DDBJ databases">
        <title>Draft genome sequence of Desulfovibrio magneticus str. Maddingley MBC34 obtained from a metagenomic sequence of a methanogenic enrichment isolated from coal-seam formation water in Victoria, Australia.</title>
        <authorList>
            <person name="Greenfield P."/>
            <person name="Hendry P."/>
            <person name="Li D."/>
            <person name="Rosewarne C.P."/>
            <person name="Tran-Dinh N."/>
            <person name="Elbourne L.D.H."/>
            <person name="Paulsen I.T."/>
            <person name="Midgley D.J."/>
        </authorList>
    </citation>
    <scope>NUCLEOTIDE SEQUENCE [LARGE SCALE GENOMIC DNA]</scope>
    <source>
        <strain evidence="3">Maddingley MBC34</strain>
    </source>
</reference>
<sequence length="192" mass="20637">MSIRSVMIQLACMTALFLSPTFSLAGHHFENGNGHGRSQDWSANHGKRHQGGRDEAFVANDAYVATCGGCHWAYVPQLLPRASWETILAQSEDHFGNALALSQQDKSVLSGYLSANAADATSLKLGRKIMRSLNGAAPLQIRAIPYILHKHQGISPAVFSRKSINSLANCIACHPAAASARFDDDSVVIPAQ</sequence>
<dbReference type="Pfam" id="PF09626">
    <property type="entry name" value="DHC"/>
    <property type="match status" value="1"/>
</dbReference>
<feature type="signal peptide" evidence="1">
    <location>
        <begin position="1"/>
        <end position="25"/>
    </location>
</feature>
<dbReference type="PATRIC" id="fig|1206767.3.peg.2671"/>
<evidence type="ECO:0000313" key="2">
    <source>
        <dbReference type="EMBL" id="EKO38577.1"/>
    </source>
</evidence>
<dbReference type="AlphaFoldDB" id="K6FJ51"/>
<dbReference type="InterPro" id="IPR018588">
    <property type="entry name" value="Dihaem_cytochrome-c"/>
</dbReference>
<comment type="caution">
    <text evidence="2">The sequence shown here is derived from an EMBL/GenBank/DDBJ whole genome shotgun (WGS) entry which is preliminary data.</text>
</comment>
<evidence type="ECO:0000256" key="1">
    <source>
        <dbReference type="SAM" id="SignalP"/>
    </source>
</evidence>
<gene>
    <name evidence="2" type="ORF">B193_2727</name>
</gene>
<dbReference type="EMBL" id="ALAO01000233">
    <property type="protein sequence ID" value="EKO38577.1"/>
    <property type="molecule type" value="Genomic_DNA"/>
</dbReference>
<name>K6FJ51_9BACT</name>
<proteinExistence type="predicted"/>